<gene>
    <name evidence="1" type="ORF">RM550_18270</name>
</gene>
<dbReference type="RefSeq" id="WP_311624777.1">
    <property type="nucleotide sequence ID" value="NZ_JAVRFE010000022.1"/>
</dbReference>
<comment type="caution">
    <text evidence="1">The sequence shown here is derived from an EMBL/GenBank/DDBJ whole genome shotgun (WGS) entry which is preliminary data.</text>
</comment>
<name>A0ABU2T9T8_9ACTN</name>
<protein>
    <submittedName>
        <fullName evidence="1">Uncharacterized protein</fullName>
    </submittedName>
</protein>
<dbReference type="EMBL" id="JAVRFE010000022">
    <property type="protein sequence ID" value="MDT0457661.1"/>
    <property type="molecule type" value="Genomic_DNA"/>
</dbReference>
<proteinExistence type="predicted"/>
<sequence>MTGHSTETAMASGVLEGALANIPERLTRAPSQAAHAAQAGAMKPSKKLLCAVTDSQ</sequence>
<dbReference type="Proteomes" id="UP001180551">
    <property type="component" value="Unassembled WGS sequence"/>
</dbReference>
<evidence type="ECO:0000313" key="1">
    <source>
        <dbReference type="EMBL" id="MDT0457661.1"/>
    </source>
</evidence>
<organism evidence="1 2">
    <name type="scientific">Streptomyces mooreae</name>
    <dbReference type="NCBI Taxonomy" id="3075523"/>
    <lineage>
        <taxon>Bacteria</taxon>
        <taxon>Bacillati</taxon>
        <taxon>Actinomycetota</taxon>
        <taxon>Actinomycetes</taxon>
        <taxon>Kitasatosporales</taxon>
        <taxon>Streptomycetaceae</taxon>
        <taxon>Streptomyces</taxon>
    </lineage>
</organism>
<reference evidence="1" key="1">
    <citation type="submission" date="2024-05" db="EMBL/GenBank/DDBJ databases">
        <title>30 novel species of actinomycetes from the DSMZ collection.</title>
        <authorList>
            <person name="Nouioui I."/>
        </authorList>
    </citation>
    <scope>NUCLEOTIDE SEQUENCE</scope>
    <source>
        <strain evidence="1">DSM 41527</strain>
    </source>
</reference>
<accession>A0ABU2T9T8</accession>
<evidence type="ECO:0000313" key="2">
    <source>
        <dbReference type="Proteomes" id="UP001180551"/>
    </source>
</evidence>
<keyword evidence="2" id="KW-1185">Reference proteome</keyword>